<sequence length="512" mass="54909">MAQPAEVLCVGGLMAKLDPQAVVTPEERARGLDLLVREAALSGGAAALTSGVILTAFALHLGASNVMIGLLASAPFLAQLLQLPAIAWIERWRTRKRVSVVCSLIGRAMLAVMAVAAFFTGTLPLIAFVVAQFVLCGMGAIGACAWNAWMRDLAPEEQLGRVFAKRTLWLTAISLVLGLAAAGALDWTHPGSDERNLVFAGMFAVGCITGLLSARMVAAMPEPMMPPRTDQIGLVALLREPLQDRNFVRLLRFLCSWQFAVNFATPFFTVYIVRQLGFHVSFVMVLSVVSQIANIAMLRLWGTLSDRFANKSVLSVCAPVYILAIVAMIGASQLGSREAVKLWLIALHLVMGASIAGVTLASTNIALKLSPKGSATAYLAASAMATAVAAGVAPILGGLLAEFFGARQLELVARWSSPAGVFALPLVLHHWDFYFLIAGAIGLYALHRLSTIEERGEIEAREMARQVLSETRRSIRNISTVAGLRAATDLPGSLLRDARLRVRFRRAQAGRN</sequence>
<feature type="transmembrane region" description="Helical" evidence="4">
    <location>
        <begin position="313"/>
        <end position="331"/>
    </location>
</feature>
<reference evidence="5 6" key="1">
    <citation type="submission" date="2016-08" db="EMBL/GenBank/DDBJ databases">
        <title>Draft genome of the agarase producing Sphingomonas sp. MCT13.</title>
        <authorList>
            <person name="D'Andrea M.M."/>
            <person name="Rossolini G.M."/>
            <person name="Thaller M.C."/>
        </authorList>
    </citation>
    <scope>NUCLEOTIDE SEQUENCE [LARGE SCALE GENOMIC DNA]</scope>
    <source>
        <strain evidence="5 6">MCT13</strain>
    </source>
</reference>
<dbReference type="PANTHER" id="PTHR23526:SF2">
    <property type="entry name" value="MAJOR FACILITATOR SUPERFAMILY (MFS) PROFILE DOMAIN-CONTAINING PROTEIN"/>
    <property type="match status" value="1"/>
</dbReference>
<dbReference type="InterPro" id="IPR052528">
    <property type="entry name" value="Sugar_transport-like"/>
</dbReference>
<name>A0A1E3LVI8_9SPHN</name>
<dbReference type="Gene3D" id="1.20.1250.20">
    <property type="entry name" value="MFS general substrate transporter like domains"/>
    <property type="match status" value="1"/>
</dbReference>
<keyword evidence="3 4" id="KW-0472">Membrane</keyword>
<dbReference type="CDD" id="cd06174">
    <property type="entry name" value="MFS"/>
    <property type="match status" value="1"/>
</dbReference>
<dbReference type="SUPFAM" id="SSF103473">
    <property type="entry name" value="MFS general substrate transporter"/>
    <property type="match status" value="1"/>
</dbReference>
<dbReference type="PANTHER" id="PTHR23526">
    <property type="entry name" value="INTEGRAL MEMBRANE TRANSPORT PROTEIN-RELATED"/>
    <property type="match status" value="1"/>
</dbReference>
<keyword evidence="1 4" id="KW-0812">Transmembrane</keyword>
<feature type="transmembrane region" description="Helical" evidence="4">
    <location>
        <begin position="167"/>
        <end position="185"/>
    </location>
</feature>
<keyword evidence="2 4" id="KW-1133">Transmembrane helix</keyword>
<feature type="transmembrane region" description="Helical" evidence="4">
    <location>
        <begin position="98"/>
        <end position="119"/>
    </location>
</feature>
<feature type="transmembrane region" description="Helical" evidence="4">
    <location>
        <begin position="379"/>
        <end position="401"/>
    </location>
</feature>
<feature type="transmembrane region" description="Helical" evidence="4">
    <location>
        <begin position="197"/>
        <end position="218"/>
    </location>
</feature>
<feature type="transmembrane region" description="Helical" evidence="4">
    <location>
        <begin position="421"/>
        <end position="446"/>
    </location>
</feature>
<dbReference type="EMBL" id="MDDS01000024">
    <property type="protein sequence ID" value="ODP37753.1"/>
    <property type="molecule type" value="Genomic_DNA"/>
</dbReference>
<feature type="transmembrane region" description="Helical" evidence="4">
    <location>
        <begin position="66"/>
        <end position="86"/>
    </location>
</feature>
<evidence type="ECO:0000256" key="1">
    <source>
        <dbReference type="ARBA" id="ARBA00022692"/>
    </source>
</evidence>
<evidence type="ECO:0000256" key="3">
    <source>
        <dbReference type="ARBA" id="ARBA00023136"/>
    </source>
</evidence>
<dbReference type="AlphaFoldDB" id="A0A1E3LVI8"/>
<feature type="transmembrane region" description="Helical" evidence="4">
    <location>
        <begin position="125"/>
        <end position="146"/>
    </location>
</feature>
<dbReference type="Pfam" id="PF07690">
    <property type="entry name" value="MFS_1"/>
    <property type="match status" value="1"/>
</dbReference>
<feature type="transmembrane region" description="Helical" evidence="4">
    <location>
        <begin position="39"/>
        <end position="60"/>
    </location>
</feature>
<evidence type="ECO:0000256" key="4">
    <source>
        <dbReference type="SAM" id="Phobius"/>
    </source>
</evidence>
<evidence type="ECO:0000313" key="6">
    <source>
        <dbReference type="Proteomes" id="UP000094487"/>
    </source>
</evidence>
<evidence type="ECO:0000313" key="5">
    <source>
        <dbReference type="EMBL" id="ODP37753.1"/>
    </source>
</evidence>
<evidence type="ECO:0008006" key="7">
    <source>
        <dbReference type="Google" id="ProtNLM"/>
    </source>
</evidence>
<feature type="transmembrane region" description="Helical" evidence="4">
    <location>
        <begin position="250"/>
        <end position="272"/>
    </location>
</feature>
<dbReference type="Proteomes" id="UP000094487">
    <property type="component" value="Unassembled WGS sequence"/>
</dbReference>
<dbReference type="STRING" id="1888892.BFL28_01925"/>
<dbReference type="InterPro" id="IPR011701">
    <property type="entry name" value="MFS"/>
</dbReference>
<evidence type="ECO:0000256" key="2">
    <source>
        <dbReference type="ARBA" id="ARBA00022989"/>
    </source>
</evidence>
<dbReference type="GO" id="GO:0022857">
    <property type="term" value="F:transmembrane transporter activity"/>
    <property type="evidence" value="ECO:0007669"/>
    <property type="project" value="InterPro"/>
</dbReference>
<proteinExistence type="predicted"/>
<comment type="caution">
    <text evidence="5">The sequence shown here is derived from an EMBL/GenBank/DDBJ whole genome shotgun (WGS) entry which is preliminary data.</text>
</comment>
<protein>
    <recommendedName>
        <fullName evidence="7">MFS transporter</fullName>
    </recommendedName>
</protein>
<organism evidence="5 6">
    <name type="scientific">Sphingomonas turrisvirgatae</name>
    <dbReference type="NCBI Taxonomy" id="1888892"/>
    <lineage>
        <taxon>Bacteria</taxon>
        <taxon>Pseudomonadati</taxon>
        <taxon>Pseudomonadota</taxon>
        <taxon>Alphaproteobacteria</taxon>
        <taxon>Sphingomonadales</taxon>
        <taxon>Sphingomonadaceae</taxon>
        <taxon>Sphingomonas</taxon>
    </lineage>
</organism>
<accession>A0A1E3LVI8</accession>
<feature type="transmembrane region" description="Helical" evidence="4">
    <location>
        <begin position="343"/>
        <end position="367"/>
    </location>
</feature>
<dbReference type="InterPro" id="IPR036259">
    <property type="entry name" value="MFS_trans_sf"/>
</dbReference>
<gene>
    <name evidence="5" type="ORF">BFL28_01925</name>
</gene>
<keyword evidence="6" id="KW-1185">Reference proteome</keyword>
<feature type="transmembrane region" description="Helical" evidence="4">
    <location>
        <begin position="278"/>
        <end position="301"/>
    </location>
</feature>